<proteinExistence type="predicted"/>
<accession>A0ABY8R588</accession>
<evidence type="ECO:0000313" key="3">
    <source>
        <dbReference type="Proteomes" id="UP001239169"/>
    </source>
</evidence>
<reference evidence="2 3" key="1">
    <citation type="submission" date="2023-04" db="EMBL/GenBank/DDBJ databases">
        <title>Bacteria Genome Submission.</title>
        <authorList>
            <person name="Isaac P."/>
        </authorList>
    </citation>
    <scope>NUCLEOTIDE SEQUENCE [LARGE SCALE GENOMIC DNA]</scope>
    <source>
        <strain evidence="2 3">SampleS7P1</strain>
    </source>
</reference>
<dbReference type="SUPFAM" id="SSF109604">
    <property type="entry name" value="HD-domain/PDEase-like"/>
    <property type="match status" value="1"/>
</dbReference>
<keyword evidence="3" id="KW-1185">Reference proteome</keyword>
<dbReference type="Gene3D" id="1.10.3210.10">
    <property type="entry name" value="Hypothetical protein af1432"/>
    <property type="match status" value="1"/>
</dbReference>
<dbReference type="Proteomes" id="UP001239169">
    <property type="component" value="Chromosome"/>
</dbReference>
<gene>
    <name evidence="2" type="ORF">QJS64_18640</name>
</gene>
<dbReference type="EMBL" id="CP124685">
    <property type="protein sequence ID" value="WGX75867.1"/>
    <property type="molecule type" value="Genomic_DNA"/>
</dbReference>
<dbReference type="InterPro" id="IPR037522">
    <property type="entry name" value="HD_GYP_dom"/>
</dbReference>
<name>A0ABY8R588_PARBF</name>
<dbReference type="PROSITE" id="PS51832">
    <property type="entry name" value="HD_GYP"/>
    <property type="match status" value="1"/>
</dbReference>
<sequence length="44" mass="5190">MTSHRPYNNRKGHEEAIKELRKCAGSQFDPELVEKFISMIELKK</sequence>
<evidence type="ECO:0000313" key="2">
    <source>
        <dbReference type="EMBL" id="WGX75867.1"/>
    </source>
</evidence>
<protein>
    <recommendedName>
        <fullName evidence="1">HD-GYP domain-containing protein</fullName>
    </recommendedName>
</protein>
<evidence type="ECO:0000259" key="1">
    <source>
        <dbReference type="PROSITE" id="PS51832"/>
    </source>
</evidence>
<feature type="domain" description="HD-GYP" evidence="1">
    <location>
        <begin position="1"/>
        <end position="44"/>
    </location>
</feature>
<organism evidence="2 3">
    <name type="scientific">Paraclostridium bifermentans</name>
    <name type="common">Clostridium bifermentans</name>
    <dbReference type="NCBI Taxonomy" id="1490"/>
    <lineage>
        <taxon>Bacteria</taxon>
        <taxon>Bacillati</taxon>
        <taxon>Bacillota</taxon>
        <taxon>Clostridia</taxon>
        <taxon>Peptostreptococcales</taxon>
        <taxon>Peptostreptococcaceae</taxon>
        <taxon>Paraclostridium</taxon>
    </lineage>
</organism>